<feature type="transmembrane region" description="Helical" evidence="1">
    <location>
        <begin position="609"/>
        <end position="629"/>
    </location>
</feature>
<evidence type="ECO:0008006" key="4">
    <source>
        <dbReference type="Google" id="ProtNLM"/>
    </source>
</evidence>
<dbReference type="EMBL" id="CP120627">
    <property type="protein sequence ID" value="WEW56492.1"/>
    <property type="molecule type" value="Genomic_DNA"/>
</dbReference>
<dbReference type="GO" id="GO:0005262">
    <property type="term" value="F:calcium channel activity"/>
    <property type="evidence" value="ECO:0007669"/>
    <property type="project" value="InterPro"/>
</dbReference>
<dbReference type="PANTHER" id="PTHR39142:SF1">
    <property type="entry name" value="AEL197CP"/>
    <property type="match status" value="1"/>
</dbReference>
<dbReference type="Pfam" id="PF12929">
    <property type="entry name" value="Mid1"/>
    <property type="match status" value="1"/>
</dbReference>
<feature type="transmembrane region" description="Helical" evidence="1">
    <location>
        <begin position="12"/>
        <end position="29"/>
    </location>
</feature>
<dbReference type="InterPro" id="IPR024338">
    <property type="entry name" value="MID1/Yam8"/>
</dbReference>
<dbReference type="PANTHER" id="PTHR39142">
    <property type="entry name" value="MID1P"/>
    <property type="match status" value="1"/>
</dbReference>
<evidence type="ECO:0000256" key="1">
    <source>
        <dbReference type="SAM" id="Phobius"/>
    </source>
</evidence>
<evidence type="ECO:0000313" key="2">
    <source>
        <dbReference type="EMBL" id="WEW56492.1"/>
    </source>
</evidence>
<dbReference type="Proteomes" id="UP001219355">
    <property type="component" value="Chromosome 1"/>
</dbReference>
<keyword evidence="1" id="KW-1133">Transmembrane helix</keyword>
<organism evidence="2 3">
    <name type="scientific">Emydomyces testavorans</name>
    <dbReference type="NCBI Taxonomy" id="2070801"/>
    <lineage>
        <taxon>Eukaryota</taxon>
        <taxon>Fungi</taxon>
        <taxon>Dikarya</taxon>
        <taxon>Ascomycota</taxon>
        <taxon>Pezizomycotina</taxon>
        <taxon>Eurotiomycetes</taxon>
        <taxon>Eurotiomycetidae</taxon>
        <taxon>Onygenales</taxon>
        <taxon>Nannizziopsiaceae</taxon>
        <taxon>Emydomyces</taxon>
    </lineage>
</organism>
<keyword evidence="1" id="KW-0812">Transmembrane</keyword>
<keyword evidence="1" id="KW-0472">Membrane</keyword>
<name>A0AAF0DDJ4_9EURO</name>
<dbReference type="AlphaFoldDB" id="A0AAF0DDJ4"/>
<accession>A0AAF0DDJ4</accession>
<evidence type="ECO:0000313" key="3">
    <source>
        <dbReference type="Proteomes" id="UP001219355"/>
    </source>
</evidence>
<gene>
    <name evidence="2" type="ORF">PRK78_001937</name>
</gene>
<proteinExistence type="predicted"/>
<keyword evidence="3" id="KW-1185">Reference proteome</keyword>
<dbReference type="GO" id="GO:0098703">
    <property type="term" value="P:calcium ion import across plasma membrane"/>
    <property type="evidence" value="ECO:0007669"/>
    <property type="project" value="InterPro"/>
</dbReference>
<reference evidence="2" key="1">
    <citation type="submission" date="2023-03" db="EMBL/GenBank/DDBJ databases">
        <title>Emydomyces testavorans Genome Sequence.</title>
        <authorList>
            <person name="Hoyer L."/>
        </authorList>
    </citation>
    <scope>NUCLEOTIDE SEQUENCE</scope>
    <source>
        <strain evidence="2">16-2883</strain>
    </source>
</reference>
<protein>
    <recommendedName>
        <fullName evidence="4">Calcium channel MID1</fullName>
    </recommendedName>
</protein>
<sequence>MPGPKLTLRVRFAAFLAASVFLVFLYFVLSNPRFAYAIDVDSIIREDHNHPILLDLDIPFALAESDAQEHIDGFSNEDVHHKAVLERRAPDGMDSLANNGPRLKNINMGETQFWMVPKEVVTGPKSPPTPGLPKVVQAKEKEAAGSNGDILNDQEKNDIDLARRSTTVYVTVNTCIQPLLNTTQRADDSAPPQLKLFYSLNGSVKEPGPNTTNVQSMELDDGYALAEINADGDVYIGIFAPTNPRYGGIYNYEIAASIDAPFHSVELGTPSLYFVDSDSKAALLQTNNTTDANPDDESYKEWMKLDPPPFTMFAHNMNHSAILGIQKSYCGLSKNAQISQMSNTIQAKMTDRSLKPKEQFYVTSLNRSSSYYGILAMKGNSTASGDGVVGGGGKVWRTMNFTTKSDDNCAVLFDLNFCSEVAYAVPSNPSLSVSDLTKLYDDQAALIYKNFTKSLQQIPCNASAASKYSLARTCDDCAASYKHWLCAVTIPRCHDFSSTLSFLLPRNIGQNFINGSTVPDDYPGRQSVLTNSSRNPLIDTEIKPGPYKEVLPCQELCFDLVQSCPSALGFACPTQKWLNTSYGMMSEDGDVTCSYLGAAYFMKSGGLRIGGMGIGVGFVLGFWSLIWSFGGI</sequence>